<dbReference type="InterPro" id="IPR004045">
    <property type="entry name" value="Glutathione_S-Trfase_N"/>
</dbReference>
<dbReference type="STRING" id="1353009.A0A1Y2IN99"/>
<dbReference type="Gene3D" id="1.20.1050.10">
    <property type="match status" value="1"/>
</dbReference>
<dbReference type="PROSITE" id="PS50404">
    <property type="entry name" value="GST_NTER"/>
    <property type="match status" value="1"/>
</dbReference>
<keyword evidence="3" id="KW-1185">Reference proteome</keyword>
<organism evidence="2 3">
    <name type="scientific">Trametes coccinea (strain BRFM310)</name>
    <name type="common">Pycnoporus coccineus</name>
    <dbReference type="NCBI Taxonomy" id="1353009"/>
    <lineage>
        <taxon>Eukaryota</taxon>
        <taxon>Fungi</taxon>
        <taxon>Dikarya</taxon>
        <taxon>Basidiomycota</taxon>
        <taxon>Agaricomycotina</taxon>
        <taxon>Agaricomycetes</taxon>
        <taxon>Polyporales</taxon>
        <taxon>Polyporaceae</taxon>
        <taxon>Trametes</taxon>
    </lineage>
</organism>
<gene>
    <name evidence="2" type="ORF">PYCCODRAFT_1477584</name>
</gene>
<dbReference type="GO" id="GO:0016740">
    <property type="term" value="F:transferase activity"/>
    <property type="evidence" value="ECO:0007669"/>
    <property type="project" value="UniProtKB-KW"/>
</dbReference>
<dbReference type="InterPro" id="IPR040079">
    <property type="entry name" value="Glutathione_S-Trfase"/>
</dbReference>
<dbReference type="SUPFAM" id="SSF52833">
    <property type="entry name" value="Thioredoxin-like"/>
    <property type="match status" value="1"/>
</dbReference>
<dbReference type="AlphaFoldDB" id="A0A1Y2IN99"/>
<evidence type="ECO:0000313" key="3">
    <source>
        <dbReference type="Proteomes" id="UP000193067"/>
    </source>
</evidence>
<keyword evidence="2" id="KW-0808">Transferase</keyword>
<reference evidence="2 3" key="1">
    <citation type="journal article" date="2015" name="Biotechnol. Biofuels">
        <title>Enhanced degradation of softwood versus hardwood by the white-rot fungus Pycnoporus coccineus.</title>
        <authorList>
            <person name="Couturier M."/>
            <person name="Navarro D."/>
            <person name="Chevret D."/>
            <person name="Henrissat B."/>
            <person name="Piumi F."/>
            <person name="Ruiz-Duenas F.J."/>
            <person name="Martinez A.T."/>
            <person name="Grigoriev I.V."/>
            <person name="Riley R."/>
            <person name="Lipzen A."/>
            <person name="Berrin J.G."/>
            <person name="Master E.R."/>
            <person name="Rosso M.N."/>
        </authorList>
    </citation>
    <scope>NUCLEOTIDE SEQUENCE [LARGE SCALE GENOMIC DNA]</scope>
    <source>
        <strain evidence="2 3">BRFM310</strain>
    </source>
</reference>
<accession>A0A1Y2IN99</accession>
<dbReference type="Pfam" id="PF13409">
    <property type="entry name" value="GST_N_2"/>
    <property type="match status" value="1"/>
</dbReference>
<dbReference type="PANTHER" id="PTHR43968">
    <property type="match status" value="1"/>
</dbReference>
<sequence>MPEAKRITLYSAVDSPFPHRVRLALEEAGATYDTIWIDLMDKEEWYEEKVNPAGGKVPILIYGGPKLHPGEAPSADAVRIPESIVILEFLADIFPDARLLPEDPVLRARVRLFNVAVDTKLQNALMGFIFLGASLDSTLAVLEDFQAMLPPTGFVVGEWSIADATFIPILARLHMVLRTGLGNILPEVAKEGVEALRSPRFARLKQYWDDITARPSTAKTWNEEEMRAIAARRMERFRKTGIVNRDIRVPIPTT</sequence>
<dbReference type="InterPro" id="IPR050983">
    <property type="entry name" value="GST_Omega/HSP26"/>
</dbReference>
<evidence type="ECO:0000259" key="1">
    <source>
        <dbReference type="PROSITE" id="PS50404"/>
    </source>
</evidence>
<dbReference type="OrthoDB" id="202840at2759"/>
<proteinExistence type="predicted"/>
<dbReference type="EMBL" id="KZ084104">
    <property type="protein sequence ID" value="OSD02596.1"/>
    <property type="molecule type" value="Genomic_DNA"/>
</dbReference>
<name>A0A1Y2IN99_TRAC3</name>
<dbReference type="CDD" id="cd00570">
    <property type="entry name" value="GST_N_family"/>
    <property type="match status" value="1"/>
</dbReference>
<dbReference type="GO" id="GO:0005737">
    <property type="term" value="C:cytoplasm"/>
    <property type="evidence" value="ECO:0007669"/>
    <property type="project" value="TreeGrafter"/>
</dbReference>
<feature type="domain" description="GST N-terminal" evidence="1">
    <location>
        <begin position="5"/>
        <end position="98"/>
    </location>
</feature>
<dbReference type="SFLD" id="SFLDG00358">
    <property type="entry name" value="Main_(cytGST)"/>
    <property type="match status" value="1"/>
</dbReference>
<dbReference type="Proteomes" id="UP000193067">
    <property type="component" value="Unassembled WGS sequence"/>
</dbReference>
<protein>
    <submittedName>
        <fullName evidence="2">Glutathione transferase omega class</fullName>
    </submittedName>
</protein>
<dbReference type="InterPro" id="IPR036282">
    <property type="entry name" value="Glutathione-S-Trfase_C_sf"/>
</dbReference>
<dbReference type="InterPro" id="IPR036249">
    <property type="entry name" value="Thioredoxin-like_sf"/>
</dbReference>
<dbReference type="Gene3D" id="3.40.30.10">
    <property type="entry name" value="Glutaredoxin"/>
    <property type="match status" value="1"/>
</dbReference>
<dbReference type="SUPFAM" id="SSF47616">
    <property type="entry name" value="GST C-terminal domain-like"/>
    <property type="match status" value="1"/>
</dbReference>
<dbReference type="SFLD" id="SFLDS00019">
    <property type="entry name" value="Glutathione_Transferase_(cytos"/>
    <property type="match status" value="1"/>
</dbReference>
<evidence type="ECO:0000313" key="2">
    <source>
        <dbReference type="EMBL" id="OSD02596.1"/>
    </source>
</evidence>
<dbReference type="PANTHER" id="PTHR43968:SF6">
    <property type="entry name" value="GLUTATHIONE S-TRANSFERASE OMEGA"/>
    <property type="match status" value="1"/>
</dbReference>